<name>A0ABU3GWU4_9SPHI</name>
<dbReference type="EMBL" id="JAVLVU010000001">
    <property type="protein sequence ID" value="MDT3404236.1"/>
    <property type="molecule type" value="Genomic_DNA"/>
</dbReference>
<dbReference type="Proteomes" id="UP001258315">
    <property type="component" value="Unassembled WGS sequence"/>
</dbReference>
<keyword evidence="1" id="KW-0732">Signal</keyword>
<evidence type="ECO:0000313" key="3">
    <source>
        <dbReference type="Proteomes" id="UP001258315"/>
    </source>
</evidence>
<evidence type="ECO:0000256" key="1">
    <source>
        <dbReference type="SAM" id="SignalP"/>
    </source>
</evidence>
<evidence type="ECO:0008006" key="4">
    <source>
        <dbReference type="Google" id="ProtNLM"/>
    </source>
</evidence>
<dbReference type="RefSeq" id="WP_311951572.1">
    <property type="nucleotide sequence ID" value="NZ_JAVLVU010000001.1"/>
</dbReference>
<gene>
    <name evidence="2" type="ORF">QE417_003308</name>
</gene>
<protein>
    <recommendedName>
        <fullName evidence="4">Secreted protein</fullName>
    </recommendedName>
</protein>
<keyword evidence="3" id="KW-1185">Reference proteome</keyword>
<sequence length="181" mass="20860">MKFSCPFFAFLFFILTTTSICRADVPEPQVIRKQLLVALEKRSLTDSLYKALTNEPNKTPLLTCYLGVVQALKAKHAWNPYFKVKYLNDAEKTLKTAVAGQPDNIEIRFMRFSIEHNVPGFLGYTKHLVADREEMIKQLNRKHYTTADESVVRTIIKFLIDSKRCTPHETETLHKQLAALK</sequence>
<proteinExistence type="predicted"/>
<comment type="caution">
    <text evidence="2">The sequence shown here is derived from an EMBL/GenBank/DDBJ whole genome shotgun (WGS) entry which is preliminary data.</text>
</comment>
<feature type="chain" id="PRO_5046000342" description="Secreted protein" evidence="1">
    <location>
        <begin position="24"/>
        <end position="181"/>
    </location>
</feature>
<accession>A0ABU3GWU4</accession>
<reference evidence="3" key="1">
    <citation type="submission" date="2023-07" db="EMBL/GenBank/DDBJ databases">
        <title>Functional and genomic diversity of the sorghum phyllosphere microbiome.</title>
        <authorList>
            <person name="Shade A."/>
        </authorList>
    </citation>
    <scope>NUCLEOTIDE SEQUENCE [LARGE SCALE GENOMIC DNA]</scope>
    <source>
        <strain evidence="3">SORGH_AS_0422</strain>
    </source>
</reference>
<feature type="signal peptide" evidence="1">
    <location>
        <begin position="1"/>
        <end position="23"/>
    </location>
</feature>
<organism evidence="2 3">
    <name type="scientific">Mucilaginibacter terrae</name>
    <dbReference type="NCBI Taxonomy" id="1955052"/>
    <lineage>
        <taxon>Bacteria</taxon>
        <taxon>Pseudomonadati</taxon>
        <taxon>Bacteroidota</taxon>
        <taxon>Sphingobacteriia</taxon>
        <taxon>Sphingobacteriales</taxon>
        <taxon>Sphingobacteriaceae</taxon>
        <taxon>Mucilaginibacter</taxon>
    </lineage>
</organism>
<evidence type="ECO:0000313" key="2">
    <source>
        <dbReference type="EMBL" id="MDT3404236.1"/>
    </source>
</evidence>